<evidence type="ECO:0000313" key="1">
    <source>
        <dbReference type="EMBL" id="KZP13169.1"/>
    </source>
</evidence>
<gene>
    <name evidence="1" type="ORF">FIBSPDRAFT_139657</name>
</gene>
<evidence type="ECO:0000313" key="2">
    <source>
        <dbReference type="Proteomes" id="UP000076532"/>
    </source>
</evidence>
<dbReference type="Proteomes" id="UP000076532">
    <property type="component" value="Unassembled WGS sequence"/>
</dbReference>
<dbReference type="AlphaFoldDB" id="A0A166C0J4"/>
<accession>A0A166C0J4</accession>
<dbReference type="EMBL" id="KV417637">
    <property type="protein sequence ID" value="KZP13169.1"/>
    <property type="molecule type" value="Genomic_DNA"/>
</dbReference>
<protein>
    <submittedName>
        <fullName evidence="1">Uncharacterized protein</fullName>
    </submittedName>
</protein>
<organism evidence="1 2">
    <name type="scientific">Athelia psychrophila</name>
    <dbReference type="NCBI Taxonomy" id="1759441"/>
    <lineage>
        <taxon>Eukaryota</taxon>
        <taxon>Fungi</taxon>
        <taxon>Dikarya</taxon>
        <taxon>Basidiomycota</taxon>
        <taxon>Agaricomycotina</taxon>
        <taxon>Agaricomycetes</taxon>
        <taxon>Agaricomycetidae</taxon>
        <taxon>Atheliales</taxon>
        <taxon>Atheliaceae</taxon>
        <taxon>Athelia</taxon>
    </lineage>
</organism>
<reference evidence="1 2" key="1">
    <citation type="journal article" date="2016" name="Mol. Biol. Evol.">
        <title>Comparative Genomics of Early-Diverging Mushroom-Forming Fungi Provides Insights into the Origins of Lignocellulose Decay Capabilities.</title>
        <authorList>
            <person name="Nagy L.G."/>
            <person name="Riley R."/>
            <person name="Tritt A."/>
            <person name="Adam C."/>
            <person name="Daum C."/>
            <person name="Floudas D."/>
            <person name="Sun H."/>
            <person name="Yadav J.S."/>
            <person name="Pangilinan J."/>
            <person name="Larsson K.H."/>
            <person name="Matsuura K."/>
            <person name="Barry K."/>
            <person name="Labutti K."/>
            <person name="Kuo R."/>
            <person name="Ohm R.A."/>
            <person name="Bhattacharya S.S."/>
            <person name="Shirouzu T."/>
            <person name="Yoshinaga Y."/>
            <person name="Martin F.M."/>
            <person name="Grigoriev I.V."/>
            <person name="Hibbett D.S."/>
        </authorList>
    </citation>
    <scope>NUCLEOTIDE SEQUENCE [LARGE SCALE GENOMIC DNA]</scope>
    <source>
        <strain evidence="1 2">CBS 109695</strain>
    </source>
</reference>
<keyword evidence="2" id="KW-1185">Reference proteome</keyword>
<name>A0A166C0J4_9AGAM</name>
<sequence>MNISAHSAVSLLLNLKSYPSGFKEGHLWDSIAGGGRIGVHPYCSVRVGFPARRHRTQDEAITSFWKLAARARW</sequence>
<proteinExistence type="predicted"/>